<accession>A0A167PLW1</accession>
<dbReference type="OrthoDB" id="1747274at2759"/>
<dbReference type="InterPro" id="IPR001126">
    <property type="entry name" value="UmuC"/>
</dbReference>
<keyword evidence="5" id="KW-0235">DNA replication</keyword>
<dbReference type="FunFam" id="1.10.150.810:FF:000001">
    <property type="entry name" value="DNA polymerase kappa"/>
    <property type="match status" value="1"/>
</dbReference>
<organism evidence="15 16">
    <name type="scientific">Calocera viscosa (strain TUFC12733)</name>
    <dbReference type="NCBI Taxonomy" id="1330018"/>
    <lineage>
        <taxon>Eukaryota</taxon>
        <taxon>Fungi</taxon>
        <taxon>Dikarya</taxon>
        <taxon>Basidiomycota</taxon>
        <taxon>Agaricomycotina</taxon>
        <taxon>Dacrymycetes</taxon>
        <taxon>Dacrymycetales</taxon>
        <taxon>Dacrymycetaceae</taxon>
        <taxon>Calocera</taxon>
    </lineage>
</organism>
<dbReference type="GO" id="GO:0003887">
    <property type="term" value="F:DNA-directed DNA polymerase activity"/>
    <property type="evidence" value="ECO:0007669"/>
    <property type="project" value="UniProtKB-KW"/>
</dbReference>
<dbReference type="HAMAP" id="MF_01113">
    <property type="entry name" value="DNApol_IV"/>
    <property type="match status" value="1"/>
</dbReference>
<sequence length="599" mass="66659">MAASKPPEGDSLVKRLAGPSTGKAGLAQDQSEINRIIAEASKGSKFYENEKRKDEELTARINRLLEKRDSVIKGADLARLEKAADQILIDMEQKRDLSQIIVHVDADAFYASVEVMDNPELKGKAFGVGGGVLTTASYEARKFGVRSAMPMHIAKKLYPELIVVRCRFSRYSEVSKALMTVLQRYDPTMHPAGFDEAYLNITKYCRDHEMEAEECVQVIRDEVHKETGLTISAGIAPNKMLAKICSDRNKPNGQFKLPFDRRAIVSFMKDLSVRKVPGIGRVNERVLEAIGVKTCGDIYTQRAVITLLDHELGLHGLLHAHLGISSNVVEPPIREARKSVGVERTFSAVGDSTKLMEILENIAESLEEDCEQTGWAGKTLTLKYKLHTYEVFTRARSLDRYIRSKDDLFSIGSELLRKELPLRLRLLGLRLTQLKDLRDKGEKGIKRFFKDAGDEPPRKRNRLNDEEDDFAASMMEDDIEEIPMDEEDARLNGGTPNASPNRQSKKVSPNSKGRPADQDEETSDSRQRLVCPICSTSLLTDNDGFNAHVDYCLSRGAIAELATLGSQDDVGPITSPKKPPALSKSRAGSNPFLLSKKAK</sequence>
<name>A0A167PLW1_CALVF</name>
<comment type="catalytic activity">
    <reaction evidence="11">
        <text>DNA(n) + a 2'-deoxyribonucleoside 5'-triphosphate = DNA(n+1) + diphosphate</text>
        <dbReference type="Rhea" id="RHEA:22508"/>
        <dbReference type="Rhea" id="RHEA-COMP:17339"/>
        <dbReference type="Rhea" id="RHEA-COMP:17340"/>
        <dbReference type="ChEBI" id="CHEBI:33019"/>
        <dbReference type="ChEBI" id="CHEBI:61560"/>
        <dbReference type="ChEBI" id="CHEBI:173112"/>
        <dbReference type="EC" id="2.7.7.7"/>
    </reaction>
</comment>
<keyword evidence="3" id="KW-0808">Transferase</keyword>
<evidence type="ECO:0000256" key="9">
    <source>
        <dbReference type="ARBA" id="ARBA00022932"/>
    </source>
</evidence>
<dbReference type="Gene3D" id="3.30.160.60">
    <property type="entry name" value="Classic Zinc Finger"/>
    <property type="match status" value="1"/>
</dbReference>
<evidence type="ECO:0000313" key="16">
    <source>
        <dbReference type="Proteomes" id="UP000076738"/>
    </source>
</evidence>
<evidence type="ECO:0000256" key="13">
    <source>
        <dbReference type="SAM" id="MobiDB-lite"/>
    </source>
</evidence>
<dbReference type="Gene3D" id="1.10.150.810">
    <property type="match status" value="2"/>
</dbReference>
<keyword evidence="8" id="KW-0460">Magnesium</keyword>
<dbReference type="Gene3D" id="3.40.1170.60">
    <property type="match status" value="1"/>
</dbReference>
<dbReference type="InterPro" id="IPR043128">
    <property type="entry name" value="Rev_trsase/Diguanyl_cyclase"/>
</dbReference>
<feature type="region of interest" description="Disordered" evidence="13">
    <location>
        <begin position="564"/>
        <end position="599"/>
    </location>
</feature>
<dbReference type="CDD" id="cd03586">
    <property type="entry name" value="PolY_Pol_IV_kappa"/>
    <property type="match status" value="1"/>
</dbReference>
<evidence type="ECO:0000256" key="7">
    <source>
        <dbReference type="ARBA" id="ARBA00022763"/>
    </source>
</evidence>
<feature type="region of interest" description="Disordered" evidence="13">
    <location>
        <begin position="488"/>
        <end position="527"/>
    </location>
</feature>
<evidence type="ECO:0000256" key="4">
    <source>
        <dbReference type="ARBA" id="ARBA00022695"/>
    </source>
</evidence>
<dbReference type="GO" id="GO:0006281">
    <property type="term" value="P:DNA repair"/>
    <property type="evidence" value="ECO:0007669"/>
    <property type="project" value="UniProtKB-KW"/>
</dbReference>
<dbReference type="Pfam" id="PF11799">
    <property type="entry name" value="IMS_C"/>
    <property type="match status" value="1"/>
</dbReference>
<evidence type="ECO:0000313" key="15">
    <source>
        <dbReference type="EMBL" id="KZO98932.1"/>
    </source>
</evidence>
<dbReference type="EC" id="2.7.7.7" evidence="1"/>
<dbReference type="PANTHER" id="PTHR11076">
    <property type="entry name" value="DNA REPAIR POLYMERASE UMUC / TRANSFERASE FAMILY MEMBER"/>
    <property type="match status" value="1"/>
</dbReference>
<evidence type="ECO:0000256" key="2">
    <source>
        <dbReference type="ARBA" id="ARBA00016178"/>
    </source>
</evidence>
<dbReference type="GO" id="GO:0006260">
    <property type="term" value="P:DNA replication"/>
    <property type="evidence" value="ECO:0007669"/>
    <property type="project" value="UniProtKB-KW"/>
</dbReference>
<dbReference type="PANTHER" id="PTHR11076:SF33">
    <property type="entry name" value="DNA POLYMERASE KAPPA"/>
    <property type="match status" value="1"/>
</dbReference>
<evidence type="ECO:0000256" key="11">
    <source>
        <dbReference type="ARBA" id="ARBA00049244"/>
    </source>
</evidence>
<dbReference type="GO" id="GO:0042276">
    <property type="term" value="P:error-prone translesion synthesis"/>
    <property type="evidence" value="ECO:0007669"/>
    <property type="project" value="TreeGrafter"/>
</dbReference>
<feature type="domain" description="UmuC" evidence="14">
    <location>
        <begin position="101"/>
        <end position="280"/>
    </location>
</feature>
<feature type="coiled-coil region" evidence="12">
    <location>
        <begin position="47"/>
        <end position="97"/>
    </location>
</feature>
<dbReference type="GO" id="GO:0070987">
    <property type="term" value="P:error-free translesion synthesis"/>
    <property type="evidence" value="ECO:0007669"/>
    <property type="project" value="UniProtKB-ARBA"/>
</dbReference>
<keyword evidence="6" id="KW-0479">Metal-binding</keyword>
<evidence type="ECO:0000256" key="12">
    <source>
        <dbReference type="SAM" id="Coils"/>
    </source>
</evidence>
<dbReference type="InterPro" id="IPR050116">
    <property type="entry name" value="DNA_polymerase-Y"/>
</dbReference>
<feature type="region of interest" description="Disordered" evidence="13">
    <location>
        <begin position="448"/>
        <end position="469"/>
    </location>
</feature>
<dbReference type="FunFam" id="3.30.1490.100:FF:000004">
    <property type="entry name" value="DNA polymerase IV"/>
    <property type="match status" value="1"/>
</dbReference>
<keyword evidence="12" id="KW-0175">Coiled coil</keyword>
<gene>
    <name evidence="15" type="ORF">CALVIDRAFT_544695</name>
</gene>
<dbReference type="Gene3D" id="3.30.1490.100">
    <property type="entry name" value="DNA polymerase, Y-family, little finger domain"/>
    <property type="match status" value="1"/>
</dbReference>
<dbReference type="AlphaFoldDB" id="A0A167PLW1"/>
<feature type="compositionally biased region" description="Polar residues" evidence="13">
    <location>
        <begin position="494"/>
        <end position="511"/>
    </location>
</feature>
<keyword evidence="9" id="KW-0239">DNA-directed DNA polymerase</keyword>
<dbReference type="NCBIfam" id="NF002677">
    <property type="entry name" value="PRK02406.1"/>
    <property type="match status" value="1"/>
</dbReference>
<evidence type="ECO:0000256" key="3">
    <source>
        <dbReference type="ARBA" id="ARBA00022679"/>
    </source>
</evidence>
<proteinExistence type="inferred from homology"/>
<protein>
    <recommendedName>
        <fullName evidence="2">DNA polymerase kappa</fullName>
        <ecNumber evidence="1">2.7.7.7</ecNumber>
    </recommendedName>
</protein>
<evidence type="ECO:0000256" key="5">
    <source>
        <dbReference type="ARBA" id="ARBA00022705"/>
    </source>
</evidence>
<dbReference type="Pfam" id="PF00817">
    <property type="entry name" value="IMS"/>
    <property type="match status" value="1"/>
</dbReference>
<reference evidence="15 16" key="1">
    <citation type="journal article" date="2016" name="Mol. Biol. Evol.">
        <title>Comparative Genomics of Early-Diverging Mushroom-Forming Fungi Provides Insights into the Origins of Lignocellulose Decay Capabilities.</title>
        <authorList>
            <person name="Nagy L.G."/>
            <person name="Riley R."/>
            <person name="Tritt A."/>
            <person name="Adam C."/>
            <person name="Daum C."/>
            <person name="Floudas D."/>
            <person name="Sun H."/>
            <person name="Yadav J.S."/>
            <person name="Pangilinan J."/>
            <person name="Larsson K.H."/>
            <person name="Matsuura K."/>
            <person name="Barry K."/>
            <person name="Labutti K."/>
            <person name="Kuo R."/>
            <person name="Ohm R.A."/>
            <person name="Bhattacharya S.S."/>
            <person name="Shirouzu T."/>
            <person name="Yoshinaga Y."/>
            <person name="Martin F.M."/>
            <person name="Grigoriev I.V."/>
            <person name="Hibbett D.S."/>
        </authorList>
    </citation>
    <scope>NUCLEOTIDE SEQUENCE [LARGE SCALE GENOMIC DNA]</scope>
    <source>
        <strain evidence="15 16">TUFC12733</strain>
    </source>
</reference>
<dbReference type="SUPFAM" id="SSF100879">
    <property type="entry name" value="Lesion bypass DNA polymerase (Y-family), little finger domain"/>
    <property type="match status" value="1"/>
</dbReference>
<dbReference type="GO" id="GO:0046872">
    <property type="term" value="F:metal ion binding"/>
    <property type="evidence" value="ECO:0007669"/>
    <property type="project" value="UniProtKB-KW"/>
</dbReference>
<keyword evidence="16" id="KW-1185">Reference proteome</keyword>
<dbReference type="FunFam" id="1.10.150.810:FF:000003">
    <property type="entry name" value="DNA polymerase kappa subunit"/>
    <property type="match status" value="1"/>
</dbReference>
<dbReference type="FunFam" id="3.30.70.270:FF:000014">
    <property type="entry name" value="DNA polymerase kappa subunit"/>
    <property type="match status" value="1"/>
</dbReference>
<dbReference type="InterPro" id="IPR043502">
    <property type="entry name" value="DNA/RNA_pol_sf"/>
</dbReference>
<evidence type="ECO:0000256" key="1">
    <source>
        <dbReference type="ARBA" id="ARBA00012417"/>
    </source>
</evidence>
<dbReference type="EMBL" id="KV417274">
    <property type="protein sequence ID" value="KZO98932.1"/>
    <property type="molecule type" value="Genomic_DNA"/>
</dbReference>
<evidence type="ECO:0000256" key="6">
    <source>
        <dbReference type="ARBA" id="ARBA00022723"/>
    </source>
</evidence>
<evidence type="ECO:0000256" key="10">
    <source>
        <dbReference type="ARBA" id="ARBA00023204"/>
    </source>
</evidence>
<keyword evidence="10" id="KW-0234">DNA repair</keyword>
<dbReference type="SUPFAM" id="SSF56672">
    <property type="entry name" value="DNA/RNA polymerases"/>
    <property type="match status" value="1"/>
</dbReference>
<keyword evidence="4" id="KW-0548">Nucleotidyltransferase</keyword>
<dbReference type="PROSITE" id="PS50173">
    <property type="entry name" value="UMUC"/>
    <property type="match status" value="1"/>
</dbReference>
<dbReference type="Proteomes" id="UP000076738">
    <property type="component" value="Unassembled WGS sequence"/>
</dbReference>
<dbReference type="InterPro" id="IPR017961">
    <property type="entry name" value="DNA_pol_Y-fam_little_finger"/>
</dbReference>
<dbReference type="GO" id="GO:0005634">
    <property type="term" value="C:nucleus"/>
    <property type="evidence" value="ECO:0007669"/>
    <property type="project" value="TreeGrafter"/>
</dbReference>
<feature type="region of interest" description="Disordered" evidence="13">
    <location>
        <begin position="1"/>
        <end position="28"/>
    </location>
</feature>
<dbReference type="STRING" id="1330018.A0A167PLW1"/>
<keyword evidence="7" id="KW-0227">DNA damage</keyword>
<feature type="compositionally biased region" description="Basic and acidic residues" evidence="13">
    <location>
        <begin position="448"/>
        <end position="464"/>
    </location>
</feature>
<evidence type="ECO:0000259" key="14">
    <source>
        <dbReference type="PROSITE" id="PS50173"/>
    </source>
</evidence>
<dbReference type="GO" id="GO:0003684">
    <property type="term" value="F:damaged DNA binding"/>
    <property type="evidence" value="ECO:0007669"/>
    <property type="project" value="InterPro"/>
</dbReference>
<dbReference type="InterPro" id="IPR022880">
    <property type="entry name" value="DNApol_IV"/>
</dbReference>
<dbReference type="InterPro" id="IPR036775">
    <property type="entry name" value="DNA_pol_Y-fam_lit_finger_sf"/>
</dbReference>
<evidence type="ECO:0000256" key="8">
    <source>
        <dbReference type="ARBA" id="ARBA00022842"/>
    </source>
</evidence>
<dbReference type="Gene3D" id="3.30.70.270">
    <property type="match status" value="1"/>
</dbReference>